<name>A0ABV3VKF6_9MYCO</name>
<comment type="caution">
    <text evidence="3">The sequence shown here is derived from an EMBL/GenBank/DDBJ whole genome shotgun (WGS) entry which is preliminary data.</text>
</comment>
<dbReference type="RefSeq" id="WP_368573814.1">
    <property type="nucleotide sequence ID" value="NZ_JBDLOU010000058.1"/>
</dbReference>
<dbReference type="Proteomes" id="UP001558474">
    <property type="component" value="Unassembled WGS sequence"/>
</dbReference>
<evidence type="ECO:0000313" key="4">
    <source>
        <dbReference type="Proteomes" id="UP001558474"/>
    </source>
</evidence>
<evidence type="ECO:0000313" key="3">
    <source>
        <dbReference type="EMBL" id="MEX3741115.1"/>
    </source>
</evidence>
<sequence length="152" mass="17213">MVRDEYGDEVFPDEDFTPVSAPPRQAEPHERNRIRDVIIAVVATIAVLAFGLFGWQKYTDRQAAEKTKEIAAQVEQSIQNHFNTDTNLSKYSVRVLRVDLNQVTDTKYEGVATVNTAQSAVEHLVPIDVTTYGDERFMWKAEPGALLFLIQE</sequence>
<keyword evidence="2" id="KW-0812">Transmembrane</keyword>
<keyword evidence="2" id="KW-1133">Transmembrane helix</keyword>
<organism evidence="3 4">
    <name type="scientific">Mycolicibacterium porcinum</name>
    <dbReference type="NCBI Taxonomy" id="39693"/>
    <lineage>
        <taxon>Bacteria</taxon>
        <taxon>Bacillati</taxon>
        <taxon>Actinomycetota</taxon>
        <taxon>Actinomycetes</taxon>
        <taxon>Mycobacteriales</taxon>
        <taxon>Mycobacteriaceae</taxon>
        <taxon>Mycolicibacterium</taxon>
    </lineage>
</organism>
<evidence type="ECO:0000256" key="2">
    <source>
        <dbReference type="SAM" id="Phobius"/>
    </source>
</evidence>
<keyword evidence="4" id="KW-1185">Reference proteome</keyword>
<feature type="transmembrane region" description="Helical" evidence="2">
    <location>
        <begin position="37"/>
        <end position="55"/>
    </location>
</feature>
<gene>
    <name evidence="3" type="ORF">ABFW12_23075</name>
</gene>
<reference evidence="3 4" key="1">
    <citation type="submission" date="2024-04" db="EMBL/GenBank/DDBJ databases">
        <title>Genomic Markers of Mycobacteria.</title>
        <authorList>
            <person name="Soliman M.S."/>
            <person name="Elkholy A."/>
            <person name="Soliman N.S."/>
            <person name="Abbas A."/>
            <person name="Khayrat S."/>
            <person name="Shawky S."/>
        </authorList>
    </citation>
    <scope>NUCLEOTIDE SEQUENCE [LARGE SCALE GENOMIC DNA]</scope>
    <source>
        <strain evidence="3 4">Egy-CU-AM5</strain>
    </source>
</reference>
<evidence type="ECO:0000256" key="1">
    <source>
        <dbReference type="SAM" id="MobiDB-lite"/>
    </source>
</evidence>
<feature type="compositionally biased region" description="Acidic residues" evidence="1">
    <location>
        <begin position="1"/>
        <end position="16"/>
    </location>
</feature>
<protein>
    <submittedName>
        <fullName evidence="3">Uncharacterized protein</fullName>
    </submittedName>
</protein>
<accession>A0ABV3VKF6</accession>
<feature type="region of interest" description="Disordered" evidence="1">
    <location>
        <begin position="1"/>
        <end position="29"/>
    </location>
</feature>
<keyword evidence="2" id="KW-0472">Membrane</keyword>
<proteinExistence type="predicted"/>
<dbReference type="EMBL" id="JBDLOU010000058">
    <property type="protein sequence ID" value="MEX3741115.1"/>
    <property type="molecule type" value="Genomic_DNA"/>
</dbReference>